<keyword evidence="5" id="KW-0902">Two-component regulatory system</keyword>
<dbReference type="SUPFAM" id="SSF55874">
    <property type="entry name" value="ATPase domain of HSP90 chaperone/DNA topoisomerase II/histidine kinase"/>
    <property type="match status" value="1"/>
</dbReference>
<dbReference type="CDD" id="cd00075">
    <property type="entry name" value="HATPase"/>
    <property type="match status" value="1"/>
</dbReference>
<sequence length="115" mass="12470">MLINLLDNSLKFTPSGGRITMAARLGAANGNKQKDSVYEIIVEDSGYGIDRDELPVIKNRFYRGENSGKERESGGLGLGLSICEELVKAHGGSIDILSEVEKGTKVIIRLPLNTH</sequence>
<proteinExistence type="predicted"/>
<dbReference type="GO" id="GO:0004673">
    <property type="term" value="F:protein histidine kinase activity"/>
    <property type="evidence" value="ECO:0007669"/>
    <property type="project" value="UniProtKB-EC"/>
</dbReference>
<dbReference type="EMBL" id="VSSQ01129176">
    <property type="protein sequence ID" value="MPN57547.1"/>
    <property type="molecule type" value="Genomic_DNA"/>
</dbReference>
<dbReference type="InterPro" id="IPR004358">
    <property type="entry name" value="Sig_transdc_His_kin-like_C"/>
</dbReference>
<evidence type="ECO:0000313" key="7">
    <source>
        <dbReference type="EMBL" id="MPN57547.1"/>
    </source>
</evidence>
<organism evidence="7">
    <name type="scientific">bioreactor metagenome</name>
    <dbReference type="NCBI Taxonomy" id="1076179"/>
    <lineage>
        <taxon>unclassified sequences</taxon>
        <taxon>metagenomes</taxon>
        <taxon>ecological metagenomes</taxon>
    </lineage>
</organism>
<evidence type="ECO:0000256" key="1">
    <source>
        <dbReference type="ARBA" id="ARBA00000085"/>
    </source>
</evidence>
<dbReference type="InterPro" id="IPR050736">
    <property type="entry name" value="Sensor_HK_Regulatory"/>
</dbReference>
<dbReference type="PROSITE" id="PS50109">
    <property type="entry name" value="HIS_KIN"/>
    <property type="match status" value="1"/>
</dbReference>
<dbReference type="AlphaFoldDB" id="A0A645J2B2"/>
<name>A0A645J2B2_9ZZZZ</name>
<evidence type="ECO:0000259" key="6">
    <source>
        <dbReference type="PROSITE" id="PS50109"/>
    </source>
</evidence>
<dbReference type="InterPro" id="IPR003594">
    <property type="entry name" value="HATPase_dom"/>
</dbReference>
<reference evidence="7" key="1">
    <citation type="submission" date="2019-08" db="EMBL/GenBank/DDBJ databases">
        <authorList>
            <person name="Kucharzyk K."/>
            <person name="Murdoch R.W."/>
            <person name="Higgins S."/>
            <person name="Loffler F."/>
        </authorList>
    </citation>
    <scope>NUCLEOTIDE SEQUENCE</scope>
</reference>
<gene>
    <name evidence="7" type="primary">phoR_66</name>
    <name evidence="7" type="ORF">SDC9_205241</name>
</gene>
<keyword evidence="3 7" id="KW-0808">Transferase</keyword>
<dbReference type="Pfam" id="PF02518">
    <property type="entry name" value="HATPase_c"/>
    <property type="match status" value="1"/>
</dbReference>
<dbReference type="Gene3D" id="3.30.565.10">
    <property type="entry name" value="Histidine kinase-like ATPase, C-terminal domain"/>
    <property type="match status" value="1"/>
</dbReference>
<dbReference type="GO" id="GO:0000160">
    <property type="term" value="P:phosphorelay signal transduction system"/>
    <property type="evidence" value="ECO:0007669"/>
    <property type="project" value="UniProtKB-KW"/>
</dbReference>
<dbReference type="PANTHER" id="PTHR43711">
    <property type="entry name" value="TWO-COMPONENT HISTIDINE KINASE"/>
    <property type="match status" value="1"/>
</dbReference>
<dbReference type="PRINTS" id="PR00344">
    <property type="entry name" value="BCTRLSENSOR"/>
</dbReference>
<evidence type="ECO:0000256" key="4">
    <source>
        <dbReference type="ARBA" id="ARBA00022777"/>
    </source>
</evidence>
<keyword evidence="4" id="KW-0418">Kinase</keyword>
<dbReference type="InterPro" id="IPR005467">
    <property type="entry name" value="His_kinase_dom"/>
</dbReference>
<dbReference type="InterPro" id="IPR036890">
    <property type="entry name" value="HATPase_C_sf"/>
</dbReference>
<comment type="caution">
    <text evidence="7">The sequence shown here is derived from an EMBL/GenBank/DDBJ whole genome shotgun (WGS) entry which is preliminary data.</text>
</comment>
<comment type="catalytic activity">
    <reaction evidence="1">
        <text>ATP + protein L-histidine = ADP + protein N-phospho-L-histidine.</text>
        <dbReference type="EC" id="2.7.13.3"/>
    </reaction>
</comment>
<accession>A0A645J2B2</accession>
<dbReference type="PANTHER" id="PTHR43711:SF1">
    <property type="entry name" value="HISTIDINE KINASE 1"/>
    <property type="match status" value="1"/>
</dbReference>
<evidence type="ECO:0000256" key="5">
    <source>
        <dbReference type="ARBA" id="ARBA00023012"/>
    </source>
</evidence>
<protein>
    <recommendedName>
        <fullName evidence="2">histidine kinase</fullName>
        <ecNumber evidence="2">2.7.13.3</ecNumber>
    </recommendedName>
</protein>
<feature type="domain" description="Histidine kinase" evidence="6">
    <location>
        <begin position="1"/>
        <end position="114"/>
    </location>
</feature>
<evidence type="ECO:0000256" key="2">
    <source>
        <dbReference type="ARBA" id="ARBA00012438"/>
    </source>
</evidence>
<dbReference type="EC" id="2.7.13.3" evidence="2"/>
<evidence type="ECO:0000256" key="3">
    <source>
        <dbReference type="ARBA" id="ARBA00022679"/>
    </source>
</evidence>
<dbReference type="SMART" id="SM00387">
    <property type="entry name" value="HATPase_c"/>
    <property type="match status" value="1"/>
</dbReference>